<dbReference type="PROSITE" id="PS51257">
    <property type="entry name" value="PROKAR_LIPOPROTEIN"/>
    <property type="match status" value="1"/>
</dbReference>
<dbReference type="Pfam" id="PF20316">
    <property type="entry name" value="DUF6612"/>
    <property type="match status" value="1"/>
</dbReference>
<protein>
    <recommendedName>
        <fullName evidence="5">DUF5067 domain-containing protein</fullName>
    </recommendedName>
</protein>
<name>A0ABX6FKL8_9BACL</name>
<dbReference type="Gene3D" id="2.50.20.20">
    <property type="match status" value="1"/>
</dbReference>
<dbReference type="GeneID" id="84801701"/>
<feature type="chain" id="PRO_5046797889" description="DUF5067 domain-containing protein" evidence="2">
    <location>
        <begin position="23"/>
        <end position="272"/>
    </location>
</feature>
<dbReference type="InterPro" id="IPR046720">
    <property type="entry name" value="DUF6612"/>
</dbReference>
<dbReference type="EMBL" id="CP046313">
    <property type="protein sequence ID" value="QGS06832.1"/>
    <property type="molecule type" value="Genomic_DNA"/>
</dbReference>
<evidence type="ECO:0008006" key="5">
    <source>
        <dbReference type="Google" id="ProtNLM"/>
    </source>
</evidence>
<sequence>MKKSLRKILLIISTVVLSVVLAACGSKGESNNNSNSNSNSESTASKPLTSQEIIDKYAEVTKNIKSTKFDLKINMDVKSGDESMKLSLAMDGAVSTDPIAMLMNYKETADDESREASLYVKDENTFYAKNGSSGKWQKQSTTDSMKKQLESMKQIAATDKSVDFYKNNASDFKVEEQGDKYVLTYTGNDSKFIDLIKQNSGTAENAKGFDDVEFTKISVKFSVKKSSFEPVDLYITADFHQKDKSSNTASMEMTNTYSEINTVKITAPQGIE</sequence>
<dbReference type="RefSeq" id="WP_006364238.1">
    <property type="nucleotide sequence ID" value="NZ_CP046313.1"/>
</dbReference>
<evidence type="ECO:0000256" key="2">
    <source>
        <dbReference type="SAM" id="SignalP"/>
    </source>
</evidence>
<feature type="signal peptide" evidence="2">
    <location>
        <begin position="1"/>
        <end position="22"/>
    </location>
</feature>
<dbReference type="Proteomes" id="UP000427636">
    <property type="component" value="Chromosome"/>
</dbReference>
<gene>
    <name evidence="3" type="ORF">FOC50_00335</name>
</gene>
<feature type="compositionally biased region" description="Low complexity" evidence="1">
    <location>
        <begin position="29"/>
        <end position="42"/>
    </location>
</feature>
<keyword evidence="4" id="KW-1185">Reference proteome</keyword>
<evidence type="ECO:0000256" key="1">
    <source>
        <dbReference type="SAM" id="MobiDB-lite"/>
    </source>
</evidence>
<keyword evidence="2" id="KW-0732">Signal</keyword>
<organism evidence="3 4">
    <name type="scientific">Gemella sanguinis</name>
    <dbReference type="NCBI Taxonomy" id="84135"/>
    <lineage>
        <taxon>Bacteria</taxon>
        <taxon>Bacillati</taxon>
        <taxon>Bacillota</taxon>
        <taxon>Bacilli</taxon>
        <taxon>Bacillales</taxon>
        <taxon>Gemellaceae</taxon>
        <taxon>Gemella</taxon>
    </lineage>
</organism>
<reference evidence="3 4" key="1">
    <citation type="submission" date="2019-11" db="EMBL/GenBank/DDBJ databases">
        <title>FDA dAtabase for Regulatory Grade micrObial Sequences (FDA-ARGOS): Supporting development and validation of Infectious Disease Dx tests.</title>
        <authorList>
            <person name="Turner S."/>
            <person name="Byrd R."/>
            <person name="Tallon L."/>
            <person name="Sadzewicz L."/>
            <person name="Vavikolanu K."/>
            <person name="Mehta A."/>
            <person name="Aluvathingal J."/>
            <person name="Nadendla S."/>
            <person name="Myers T."/>
            <person name="Yan Y."/>
            <person name="Sichtig H."/>
        </authorList>
    </citation>
    <scope>NUCLEOTIDE SEQUENCE [LARGE SCALE GENOMIC DNA]</scope>
    <source>
        <strain evidence="3 4">FDAARGOS_742</strain>
    </source>
</reference>
<proteinExistence type="predicted"/>
<feature type="region of interest" description="Disordered" evidence="1">
    <location>
        <begin position="27"/>
        <end position="48"/>
    </location>
</feature>
<accession>A0ABX6FKL8</accession>
<evidence type="ECO:0000313" key="3">
    <source>
        <dbReference type="EMBL" id="QGS06832.1"/>
    </source>
</evidence>
<evidence type="ECO:0000313" key="4">
    <source>
        <dbReference type="Proteomes" id="UP000427636"/>
    </source>
</evidence>